<dbReference type="EMBL" id="QMBQ01000005">
    <property type="protein sequence ID" value="RAZ74946.1"/>
    <property type="molecule type" value="Genomic_DNA"/>
</dbReference>
<dbReference type="PIRSF" id="PIRSF012641">
    <property type="entry name" value="UCP012641"/>
    <property type="match status" value="1"/>
</dbReference>
<organism evidence="3 4">
    <name type="scientific">Mesorhizobium atlanticum</name>
    <dbReference type="NCBI Taxonomy" id="2233532"/>
    <lineage>
        <taxon>Bacteria</taxon>
        <taxon>Pseudomonadati</taxon>
        <taxon>Pseudomonadota</taxon>
        <taxon>Alphaproteobacteria</taxon>
        <taxon>Hyphomicrobiales</taxon>
        <taxon>Phyllobacteriaceae</taxon>
        <taxon>Mesorhizobium</taxon>
    </lineage>
</organism>
<evidence type="ECO:0000259" key="2">
    <source>
        <dbReference type="Pfam" id="PF10005"/>
    </source>
</evidence>
<dbReference type="OrthoDB" id="256753at2"/>
<dbReference type="InterPro" id="IPR031321">
    <property type="entry name" value="UCP012641"/>
</dbReference>
<dbReference type="Gene3D" id="3.40.390.70">
    <property type="match status" value="1"/>
</dbReference>
<accession>A0A330GSP0</accession>
<dbReference type="Pfam" id="PF15887">
    <property type="entry name" value="Peptidase_Mx"/>
    <property type="match status" value="1"/>
</dbReference>
<dbReference type="RefSeq" id="WP_112128733.1">
    <property type="nucleotide sequence ID" value="NZ_QMBQ01000005.1"/>
</dbReference>
<evidence type="ECO:0000313" key="3">
    <source>
        <dbReference type="EMBL" id="RAZ74946.1"/>
    </source>
</evidence>
<feature type="domain" description="Zinc-ribbon" evidence="2">
    <location>
        <begin position="3"/>
        <end position="79"/>
    </location>
</feature>
<proteinExistence type="predicted"/>
<keyword evidence="4" id="KW-1185">Reference proteome</keyword>
<reference evidence="3 4" key="2">
    <citation type="submission" date="2018-07" db="EMBL/GenBank/DDBJ databases">
        <title>Diversity of Mesorhizobium strains in Brazil.</title>
        <authorList>
            <person name="Helene L.C.F."/>
            <person name="Dall'Agnol R."/>
            <person name="Delamuta J.R.M."/>
            <person name="Hungria M."/>
        </authorList>
    </citation>
    <scope>NUCLEOTIDE SEQUENCE [LARGE SCALE GENOMIC DNA]</scope>
    <source>
        <strain evidence="3 4">CNPSo 3140</strain>
    </source>
</reference>
<sequence>MKLFDCPNCGHRLYFENAQCLNCSSLVLYDPEQANFVLSGKGGALPCGNADECACNWRAENGRTFCRACALNQVIPDLSIDGNRRRWIRVEAAKKRAVYSLLALGLPVTPKADAGDEIGLAFDFLADPIGAGPGGERILTGHDNGLITLNVAEADSAERERRRVEMGENYRTLLGHFRHELGHYYWDRLIRDDPAYLSAFRALFGDERTDYEQALQAYYANGAPPDWQRRHISAYATSHPWEDWAETFAHHLHITDTLEMVHALNLPLGRLETVGDGDLPRTDTGGHLQPAPTDPDPVPEPFGRILARWLVLSEASNSINRCMGLPDLYPFVISEVTARKLAFVNDLLTGASTKPGTIREPAGAL</sequence>
<evidence type="ECO:0000313" key="4">
    <source>
        <dbReference type="Proteomes" id="UP000251956"/>
    </source>
</evidence>
<evidence type="ECO:0000256" key="1">
    <source>
        <dbReference type="SAM" id="MobiDB-lite"/>
    </source>
</evidence>
<name>A0A330GSP0_9HYPH</name>
<dbReference type="Pfam" id="PF10005">
    <property type="entry name" value="Zn_ribbon_DZR_6"/>
    <property type="match status" value="1"/>
</dbReference>
<gene>
    <name evidence="3" type="ORF">DPM35_18630</name>
</gene>
<comment type="caution">
    <text evidence="3">The sequence shown here is derived from an EMBL/GenBank/DDBJ whole genome shotgun (WGS) entry which is preliminary data.</text>
</comment>
<dbReference type="AlphaFoldDB" id="A0A330GSP0"/>
<feature type="region of interest" description="Disordered" evidence="1">
    <location>
        <begin position="278"/>
        <end position="298"/>
    </location>
</feature>
<dbReference type="InterPro" id="IPR011201">
    <property type="entry name" value="Zinc-ribbon_6_bact"/>
</dbReference>
<dbReference type="Proteomes" id="UP000251956">
    <property type="component" value="Unassembled WGS sequence"/>
</dbReference>
<protein>
    <recommendedName>
        <fullName evidence="2">Zinc-ribbon domain-containing protein</fullName>
    </recommendedName>
</protein>
<reference evidence="4" key="1">
    <citation type="submission" date="2018-06" db="EMBL/GenBank/DDBJ databases">
        <authorList>
            <person name="Helene L.C."/>
            <person name="Dall'Agnol R."/>
            <person name="Delamuta J.R."/>
            <person name="Hungria M."/>
        </authorList>
    </citation>
    <scope>NUCLEOTIDE SEQUENCE [LARGE SCALE GENOMIC DNA]</scope>
    <source>
        <strain evidence="4">CNPSo 3140</strain>
    </source>
</reference>